<organism evidence="2 3">
    <name type="scientific">Herbihabitans rhizosphaerae</name>
    <dbReference type="NCBI Taxonomy" id="1872711"/>
    <lineage>
        <taxon>Bacteria</taxon>
        <taxon>Bacillati</taxon>
        <taxon>Actinomycetota</taxon>
        <taxon>Actinomycetes</taxon>
        <taxon>Pseudonocardiales</taxon>
        <taxon>Pseudonocardiaceae</taxon>
        <taxon>Herbihabitans</taxon>
    </lineage>
</organism>
<dbReference type="OrthoDB" id="2751008at2"/>
<keyword evidence="1" id="KW-0732">Signal</keyword>
<feature type="signal peptide" evidence="1">
    <location>
        <begin position="1"/>
        <end position="29"/>
    </location>
</feature>
<accession>A0A4Q7L1K5</accession>
<proteinExistence type="predicted"/>
<name>A0A4Q7L1K5_9PSEU</name>
<dbReference type="AlphaFoldDB" id="A0A4Q7L1K5"/>
<protein>
    <submittedName>
        <fullName evidence="2">Uncharacterized protein</fullName>
    </submittedName>
</protein>
<keyword evidence="3" id="KW-1185">Reference proteome</keyword>
<comment type="caution">
    <text evidence="2">The sequence shown here is derived from an EMBL/GenBank/DDBJ whole genome shotgun (WGS) entry which is preliminary data.</text>
</comment>
<dbReference type="Proteomes" id="UP000294257">
    <property type="component" value="Unassembled WGS sequence"/>
</dbReference>
<dbReference type="EMBL" id="SGWQ01000002">
    <property type="protein sequence ID" value="RZS43067.1"/>
    <property type="molecule type" value="Genomic_DNA"/>
</dbReference>
<gene>
    <name evidence="2" type="ORF">EV193_10243</name>
</gene>
<evidence type="ECO:0000313" key="3">
    <source>
        <dbReference type="Proteomes" id="UP000294257"/>
    </source>
</evidence>
<evidence type="ECO:0000313" key="2">
    <source>
        <dbReference type="EMBL" id="RZS43067.1"/>
    </source>
</evidence>
<reference evidence="2 3" key="1">
    <citation type="submission" date="2019-02" db="EMBL/GenBank/DDBJ databases">
        <title>Genomic Encyclopedia of Type Strains, Phase IV (KMG-IV): sequencing the most valuable type-strain genomes for metagenomic binning, comparative biology and taxonomic classification.</title>
        <authorList>
            <person name="Goeker M."/>
        </authorList>
    </citation>
    <scope>NUCLEOTIDE SEQUENCE [LARGE SCALE GENOMIC DNA]</scope>
    <source>
        <strain evidence="2 3">DSM 101727</strain>
    </source>
</reference>
<evidence type="ECO:0000256" key="1">
    <source>
        <dbReference type="SAM" id="SignalP"/>
    </source>
</evidence>
<sequence>MLAARKSTVRKRTCAVALTLMLVVFSVAAVPAQAQQRPPTASDAAAGAVCVAENAHDKLCVRKGRDNARTGPRTTPRVNLAYPPECEFQAGPDYNPTPTRFLSCSDTVWEVFTTTTRPNGVVVVTGWMNLENLQWSRYDRSTLRWEHGATVAVKSGGWGTLENGLDARVFSGCTGTPGTECHVVSSTRPDGELVRFVPRFTYENVWTEEDDGPAATEDTARFEHRNLGVRLVGAPQPDVPAWSFDDLYLVGRCDSRVTGNGNINRGCVNQDFTPTLQLSIAQSGSSAWMVAWAQGFSRHWGREEDGKPLHYQPNYDTGRRIMCGDMVYDEQMNAALSQYTPPDRDTCDEFPFAATYENPANYGGITSGSQCAQGTAVQIPNPTGVLATDWPNTVPLGNPTFTEPCVRAHIPGRLNSSVGGRFGNLVTANRLVDRDGFWIRVDQ</sequence>
<dbReference type="RefSeq" id="WP_130342966.1">
    <property type="nucleotide sequence ID" value="NZ_SGWQ01000002.1"/>
</dbReference>
<feature type="chain" id="PRO_5038445638" evidence="1">
    <location>
        <begin position="30"/>
        <end position="443"/>
    </location>
</feature>